<dbReference type="GeneID" id="56239375"/>
<reference evidence="1 2" key="1">
    <citation type="submission" date="2019-12" db="EMBL/GenBank/DDBJ databases">
        <authorList>
            <person name="Shah Mahmud R."/>
            <person name="Ulyanova V."/>
            <person name="Mindubaeva L."/>
            <person name="Markelova M."/>
            <person name="Garifullina K."/>
            <person name="Malanin S."/>
            <person name="Doijad S.P."/>
            <person name="Chakraborty T."/>
            <person name="Ilinskaya O."/>
        </authorList>
    </citation>
    <scope>NUCLEOTIDE SEQUENCE [LARGE SCALE GENOMIC DNA]</scope>
</reference>
<dbReference type="RefSeq" id="YP_009910655.1">
    <property type="nucleotide sequence ID" value="NC_049973.1"/>
</dbReference>
<accession>A0A6B9T0V8</accession>
<sequence length="108" mass="12735">MELPREVADLDTHIKYKMLVDVEMIPEIIHKEISSLIYFDTKHLSYFDAKSYQERLDGVFVRMNRLYDLAYESGAMRNNIIQIICEAVVAHEHARISNSIEEFLENQK</sequence>
<keyword evidence="2" id="KW-1185">Reference proteome</keyword>
<proteinExistence type="predicted"/>
<name>A0A6B9T0V8_9CAUD</name>
<dbReference type="Proteomes" id="UP000465105">
    <property type="component" value="Segment"/>
</dbReference>
<evidence type="ECO:0000313" key="1">
    <source>
        <dbReference type="EMBL" id="QHJ75883.1"/>
    </source>
</evidence>
<evidence type="ECO:0000313" key="2">
    <source>
        <dbReference type="Proteomes" id="UP000465105"/>
    </source>
</evidence>
<dbReference type="EMBL" id="MN857617">
    <property type="protein sequence ID" value="QHJ75883.1"/>
    <property type="molecule type" value="Genomic_DNA"/>
</dbReference>
<organism evidence="1 2">
    <name type="scientific">Bacillus phage SRT01hs</name>
    <dbReference type="NCBI Taxonomy" id="2847044"/>
    <lineage>
        <taxon>Viruses</taxon>
        <taxon>Duplodnaviria</taxon>
        <taxon>Heunggongvirae</taxon>
        <taxon>Uroviricota</taxon>
        <taxon>Caudoviricetes</taxon>
        <taxon>Salasmaviridae</taxon>
        <taxon>Tatarstanvirinae</taxon>
        <taxon>Gaunavirus</taxon>
        <taxon>Gaunavirus SRT01hs</taxon>
    </lineage>
</organism>
<protein>
    <submittedName>
        <fullName evidence="1">Uncharacterized protein</fullName>
    </submittedName>
</protein>